<protein>
    <recommendedName>
        <fullName evidence="3">AbrB family transcriptional regulator</fullName>
    </recommendedName>
</protein>
<dbReference type="RefSeq" id="WP_244055150.1">
    <property type="nucleotide sequence ID" value="NZ_BQXH01000008.1"/>
</dbReference>
<reference evidence="1" key="1">
    <citation type="journal article" date="2022" name="Int. J. Syst. Evol. Microbiol.">
        <title>A novel species of lactic acid bacteria, Ligilactobacillus pabuli sp. nov., isolated from alfalfa silage.</title>
        <authorList>
            <person name="Tohno M."/>
            <person name="Tanizawa Y."/>
            <person name="Sawada H."/>
            <person name="Sakamoto M."/>
            <person name="Ohkuma M."/>
            <person name="Kobayashi H."/>
        </authorList>
    </citation>
    <scope>NUCLEOTIDE SEQUENCE</scope>
    <source>
        <strain evidence="1">AF129</strain>
    </source>
</reference>
<keyword evidence="2" id="KW-1185">Reference proteome</keyword>
<evidence type="ECO:0000313" key="1">
    <source>
        <dbReference type="EMBL" id="GKS81399.1"/>
    </source>
</evidence>
<evidence type="ECO:0000313" key="2">
    <source>
        <dbReference type="Proteomes" id="UP001055149"/>
    </source>
</evidence>
<sequence>MKIKARKQGTVIFLPVPASFQIKDQQEFELKQLSDRTLQFTPLFQEIYPPIWEDDPAVISQFNQEIGSADDKSNYGLENVNY</sequence>
<evidence type="ECO:0008006" key="3">
    <source>
        <dbReference type="Google" id="ProtNLM"/>
    </source>
</evidence>
<gene>
    <name evidence="1" type="ORF">LPAF129_10850</name>
</gene>
<name>A0ABQ5JH45_9LACO</name>
<dbReference type="EMBL" id="BQXH01000008">
    <property type="protein sequence ID" value="GKS81399.1"/>
    <property type="molecule type" value="Genomic_DNA"/>
</dbReference>
<accession>A0ABQ5JH45</accession>
<comment type="caution">
    <text evidence="1">The sequence shown here is derived from an EMBL/GenBank/DDBJ whole genome shotgun (WGS) entry which is preliminary data.</text>
</comment>
<dbReference type="Proteomes" id="UP001055149">
    <property type="component" value="Unassembled WGS sequence"/>
</dbReference>
<proteinExistence type="predicted"/>
<organism evidence="1 2">
    <name type="scientific">Ligilactobacillus pabuli</name>
    <dbReference type="NCBI Taxonomy" id="2886039"/>
    <lineage>
        <taxon>Bacteria</taxon>
        <taxon>Bacillati</taxon>
        <taxon>Bacillota</taxon>
        <taxon>Bacilli</taxon>
        <taxon>Lactobacillales</taxon>
        <taxon>Lactobacillaceae</taxon>
        <taxon>Ligilactobacillus</taxon>
    </lineage>
</organism>